<feature type="transmembrane region" description="Helical" evidence="1">
    <location>
        <begin position="105"/>
        <end position="130"/>
    </location>
</feature>
<feature type="transmembrane region" description="Helical" evidence="1">
    <location>
        <begin position="363"/>
        <end position="383"/>
    </location>
</feature>
<feature type="transmembrane region" description="Helical" evidence="1">
    <location>
        <begin position="227"/>
        <end position="248"/>
    </location>
</feature>
<protein>
    <submittedName>
        <fullName evidence="2">Uncharacterized protein</fullName>
    </submittedName>
</protein>
<name>A0A1Y1SIJ9_9GAMM</name>
<feature type="transmembrane region" description="Helical" evidence="1">
    <location>
        <begin position="260"/>
        <end position="280"/>
    </location>
</feature>
<evidence type="ECO:0000313" key="2">
    <source>
        <dbReference type="EMBL" id="ORE89131.1"/>
    </source>
</evidence>
<sequence>MGRQRLWGGTTSEWVILMPSLLMVFGPPVWRAYGSRGLGASAAGRVDVFVLLQLLVYGLAAAVVVMHVLKWRDQRLMPRQIAPWVLGLLSIPTLMWMSAINAPSAFLTIVMSSLFAIGLGSAIFVGLCIGTDKLRLEFVLTAFFKVNLILILLVLVANIVSPETVNVYSQGRWRVKGNDIGNMSLAGAVTFVYAAYHFMRTGRVLWSGVLVFFAAIALSLPDVRIGYAAAALGVGAMLLFSLRMRGGVAEPQVAGYRTNLLGPAAVLLPVLGVLIAAFFYDDIYSALTRDKPEALSTLSGRTLIWDWISDNAEVFVGHGFVAGFRHDFQGMSIGEYRGLMLESLNPSKIGSAHSAFFELVYGLGWLGAIWVAGIVMATLFTRLSTLKLSDRFDHLMVRVIAMVMVTYCLTQSTFLLPPSHEFGCLMYAIAIALGVRWRQWNRVR</sequence>
<feature type="transmembrane region" description="Helical" evidence="1">
    <location>
        <begin position="204"/>
        <end position="221"/>
    </location>
</feature>
<organism evidence="2 3">
    <name type="scientific">Oceanococcus atlanticus</name>
    <dbReference type="NCBI Taxonomy" id="1317117"/>
    <lineage>
        <taxon>Bacteria</taxon>
        <taxon>Pseudomonadati</taxon>
        <taxon>Pseudomonadota</taxon>
        <taxon>Gammaproteobacteria</taxon>
        <taxon>Chromatiales</taxon>
        <taxon>Oceanococcaceae</taxon>
        <taxon>Oceanococcus</taxon>
    </lineage>
</organism>
<feature type="transmembrane region" description="Helical" evidence="1">
    <location>
        <begin position="50"/>
        <end position="69"/>
    </location>
</feature>
<reference evidence="2 3" key="1">
    <citation type="submission" date="2013-04" db="EMBL/GenBank/DDBJ databases">
        <title>Oceanococcus atlanticus 22II-S10r2 Genome Sequencing.</title>
        <authorList>
            <person name="Lai Q."/>
            <person name="Li G."/>
            <person name="Shao Z."/>
        </authorList>
    </citation>
    <scope>NUCLEOTIDE SEQUENCE [LARGE SCALE GENOMIC DNA]</scope>
    <source>
        <strain evidence="2 3">22II-S10r2</strain>
    </source>
</reference>
<feature type="transmembrane region" description="Helical" evidence="1">
    <location>
        <begin position="12"/>
        <end position="30"/>
    </location>
</feature>
<keyword evidence="1" id="KW-0472">Membrane</keyword>
<accession>A0A1Y1SIJ9</accession>
<feature type="transmembrane region" description="Helical" evidence="1">
    <location>
        <begin position="395"/>
        <end position="414"/>
    </location>
</feature>
<feature type="transmembrane region" description="Helical" evidence="1">
    <location>
        <begin position="420"/>
        <end position="437"/>
    </location>
</feature>
<dbReference type="STRING" id="1317117.ATO7_04610"/>
<keyword evidence="1" id="KW-0812">Transmembrane</keyword>
<comment type="caution">
    <text evidence="2">The sequence shown here is derived from an EMBL/GenBank/DDBJ whole genome shotgun (WGS) entry which is preliminary data.</text>
</comment>
<feature type="transmembrane region" description="Helical" evidence="1">
    <location>
        <begin position="180"/>
        <end position="199"/>
    </location>
</feature>
<dbReference type="Proteomes" id="UP000192342">
    <property type="component" value="Unassembled WGS sequence"/>
</dbReference>
<proteinExistence type="predicted"/>
<dbReference type="AlphaFoldDB" id="A0A1Y1SIJ9"/>
<gene>
    <name evidence="2" type="ORF">ATO7_04610</name>
</gene>
<evidence type="ECO:0000256" key="1">
    <source>
        <dbReference type="SAM" id="Phobius"/>
    </source>
</evidence>
<keyword evidence="1" id="KW-1133">Transmembrane helix</keyword>
<dbReference type="EMBL" id="AQQV01000001">
    <property type="protein sequence ID" value="ORE89131.1"/>
    <property type="molecule type" value="Genomic_DNA"/>
</dbReference>
<evidence type="ECO:0000313" key="3">
    <source>
        <dbReference type="Proteomes" id="UP000192342"/>
    </source>
</evidence>
<keyword evidence="3" id="KW-1185">Reference proteome</keyword>
<feature type="transmembrane region" description="Helical" evidence="1">
    <location>
        <begin position="81"/>
        <end position="99"/>
    </location>
</feature>
<feature type="transmembrane region" description="Helical" evidence="1">
    <location>
        <begin position="142"/>
        <end position="160"/>
    </location>
</feature>